<sequence length="226" mass="25507">MDAGSGIRWSKAPATSSGGDCAGLLIKRSRQLPMGLALFRGPQERVLFSVNAPKTSGRRVKRSGVEDLEVGGYVGIPFMWMISLSSRLEEIFENSDLPLNTQILATSNFGDLIPSQLDSPFEDVEKSYSCRISNIGHLNTSKTFKKHEKNVHANIQLKCNHRGKTLSRFDILKRHINLHWVSQMNVNNRKNKRQRLPSSPQPDQSGYQIPTARDRRRIDVKSHDID</sequence>
<feature type="compositionally biased region" description="Basic and acidic residues" evidence="1">
    <location>
        <begin position="212"/>
        <end position="226"/>
    </location>
</feature>
<dbReference type="AlphaFoldDB" id="A0A8X6MA97"/>
<name>A0A8X6MA97_9ARAC</name>
<dbReference type="Proteomes" id="UP000886998">
    <property type="component" value="Unassembled WGS sequence"/>
</dbReference>
<feature type="region of interest" description="Disordered" evidence="1">
    <location>
        <begin position="186"/>
        <end position="226"/>
    </location>
</feature>
<dbReference type="OrthoDB" id="6428132at2759"/>
<accession>A0A8X6MA97</accession>
<feature type="compositionally biased region" description="Polar residues" evidence="1">
    <location>
        <begin position="196"/>
        <end position="208"/>
    </location>
</feature>
<protein>
    <submittedName>
        <fullName evidence="2">Uncharacterized protein</fullName>
    </submittedName>
</protein>
<proteinExistence type="predicted"/>
<evidence type="ECO:0000313" key="3">
    <source>
        <dbReference type="Proteomes" id="UP000886998"/>
    </source>
</evidence>
<reference evidence="2" key="1">
    <citation type="submission" date="2020-08" db="EMBL/GenBank/DDBJ databases">
        <title>Multicomponent nature underlies the extraordinary mechanical properties of spider dragline silk.</title>
        <authorList>
            <person name="Kono N."/>
            <person name="Nakamura H."/>
            <person name="Mori M."/>
            <person name="Yoshida Y."/>
            <person name="Ohtoshi R."/>
            <person name="Malay A.D."/>
            <person name="Moran D.A.P."/>
            <person name="Tomita M."/>
            <person name="Numata K."/>
            <person name="Arakawa K."/>
        </authorList>
    </citation>
    <scope>NUCLEOTIDE SEQUENCE</scope>
</reference>
<evidence type="ECO:0000313" key="2">
    <source>
        <dbReference type="EMBL" id="GFS40918.1"/>
    </source>
</evidence>
<gene>
    <name evidence="2" type="ORF">TNIN_187061</name>
</gene>
<evidence type="ECO:0000256" key="1">
    <source>
        <dbReference type="SAM" id="MobiDB-lite"/>
    </source>
</evidence>
<keyword evidence="3" id="KW-1185">Reference proteome</keyword>
<comment type="caution">
    <text evidence="2">The sequence shown here is derived from an EMBL/GenBank/DDBJ whole genome shotgun (WGS) entry which is preliminary data.</text>
</comment>
<dbReference type="EMBL" id="BMAV01025363">
    <property type="protein sequence ID" value="GFS40918.1"/>
    <property type="molecule type" value="Genomic_DNA"/>
</dbReference>
<organism evidence="2 3">
    <name type="scientific">Trichonephila inaurata madagascariensis</name>
    <dbReference type="NCBI Taxonomy" id="2747483"/>
    <lineage>
        <taxon>Eukaryota</taxon>
        <taxon>Metazoa</taxon>
        <taxon>Ecdysozoa</taxon>
        <taxon>Arthropoda</taxon>
        <taxon>Chelicerata</taxon>
        <taxon>Arachnida</taxon>
        <taxon>Araneae</taxon>
        <taxon>Araneomorphae</taxon>
        <taxon>Entelegynae</taxon>
        <taxon>Araneoidea</taxon>
        <taxon>Nephilidae</taxon>
        <taxon>Trichonephila</taxon>
        <taxon>Trichonephila inaurata</taxon>
    </lineage>
</organism>